<dbReference type="SUPFAM" id="SSF56235">
    <property type="entry name" value="N-terminal nucleophile aminohydrolases (Ntn hydrolases)"/>
    <property type="match status" value="1"/>
</dbReference>
<evidence type="ECO:0000313" key="2">
    <source>
        <dbReference type="Proteomes" id="UP000247746"/>
    </source>
</evidence>
<dbReference type="RefSeq" id="WP_110924354.1">
    <property type="nucleotide sequence ID" value="NZ_QJSU01000014.1"/>
</dbReference>
<dbReference type="AlphaFoldDB" id="A0A2V4U8K8"/>
<comment type="caution">
    <text evidence="1">The sequence shown here is derived from an EMBL/GenBank/DDBJ whole genome shotgun (WGS) entry which is preliminary data.</text>
</comment>
<dbReference type="PANTHER" id="PTHR39328:SF1">
    <property type="entry name" value="BLL2871 PROTEIN"/>
    <property type="match status" value="1"/>
</dbReference>
<dbReference type="Proteomes" id="UP000247746">
    <property type="component" value="Unassembled WGS sequence"/>
</dbReference>
<accession>A0A2V4U8K8</accession>
<sequence length="224" mass="23894">MTFSIIARCKKTGQIGGAVSSSSPAVASRCLHGRAGVGMVMSQNITDPMLGTKILDALEQGDTPENAIKRLVETEDFIQYRQLVALNNEDEGAVFSGEQTLGVHGHFISTDVVSAGNLLDHDAVPQAIVEAFEQTDGSLAERLLVAMKAGLSAGGEAGPVHSVGLMVMTKDIQWPIVDLRLDWSENPIDDLATAWQVYEPQMNDYIARAVDPTTAPSYGVPGDL</sequence>
<keyword evidence="2" id="KW-1185">Reference proteome</keyword>
<dbReference type="InterPro" id="IPR029055">
    <property type="entry name" value="Ntn_hydrolases_N"/>
</dbReference>
<dbReference type="Gene3D" id="3.60.20.10">
    <property type="entry name" value="Glutamine Phosphoribosylpyrophosphate, subunit 1, domain 1"/>
    <property type="match status" value="1"/>
</dbReference>
<protein>
    <submittedName>
        <fullName evidence="1">Putative Ntn-hydrolase superfamily protein</fullName>
    </submittedName>
</protein>
<dbReference type="PANTHER" id="PTHR39328">
    <property type="entry name" value="BLL2871 PROTEIN"/>
    <property type="match status" value="1"/>
</dbReference>
<dbReference type="OrthoDB" id="9790012at2"/>
<dbReference type="GO" id="GO:0016787">
    <property type="term" value="F:hydrolase activity"/>
    <property type="evidence" value="ECO:0007669"/>
    <property type="project" value="UniProtKB-KW"/>
</dbReference>
<gene>
    <name evidence="1" type="ORF">DFP82_11412</name>
</gene>
<organism evidence="1 2">
    <name type="scientific">Psychrobacter fozii</name>
    <dbReference type="NCBI Taxonomy" id="198480"/>
    <lineage>
        <taxon>Bacteria</taxon>
        <taxon>Pseudomonadati</taxon>
        <taxon>Pseudomonadota</taxon>
        <taxon>Gammaproteobacteria</taxon>
        <taxon>Moraxellales</taxon>
        <taxon>Moraxellaceae</taxon>
        <taxon>Psychrobacter</taxon>
    </lineage>
</organism>
<proteinExistence type="predicted"/>
<name>A0A2V4U8K8_9GAMM</name>
<dbReference type="InterPro" id="IPR010430">
    <property type="entry name" value="DUF1028"/>
</dbReference>
<dbReference type="EMBL" id="QJSU01000014">
    <property type="protein sequence ID" value="PYE36503.1"/>
    <property type="molecule type" value="Genomic_DNA"/>
</dbReference>
<reference evidence="1 2" key="1">
    <citation type="submission" date="2018-06" db="EMBL/GenBank/DDBJ databases">
        <title>Genomic Encyclopedia of Type Strains, Phase III (KMG-III): the genomes of soil and plant-associated and newly described type strains.</title>
        <authorList>
            <person name="Whitman W."/>
        </authorList>
    </citation>
    <scope>NUCLEOTIDE SEQUENCE [LARGE SCALE GENOMIC DNA]</scope>
    <source>
        <strain evidence="1 2">CECT 5889</strain>
    </source>
</reference>
<dbReference type="Pfam" id="PF06267">
    <property type="entry name" value="DUF1028"/>
    <property type="match status" value="1"/>
</dbReference>
<evidence type="ECO:0000313" key="1">
    <source>
        <dbReference type="EMBL" id="PYE36503.1"/>
    </source>
</evidence>
<keyword evidence="1" id="KW-0378">Hydrolase</keyword>